<dbReference type="PANTHER" id="PTHR45947">
    <property type="entry name" value="SULFOQUINOVOSYL TRANSFERASE SQD2"/>
    <property type="match status" value="1"/>
</dbReference>
<dbReference type="AlphaFoldDB" id="A0A0D8BP77"/>
<reference evidence="3 4" key="1">
    <citation type="submission" date="2015-01" db="EMBL/GenBank/DDBJ databases">
        <authorList>
            <person name="Filippidou S."/>
            <person name="Jeanneret N."/>
            <person name="Russel-Delif L."/>
            <person name="Junier T."/>
            <person name="Wunderlin T."/>
            <person name="Molina V."/>
            <person name="Johnson S.L."/>
            <person name="Davenport K.W."/>
            <person name="Chain P.S."/>
            <person name="Dorador C."/>
            <person name="Junier P."/>
        </authorList>
    </citation>
    <scope>NUCLEOTIDE SEQUENCE [LARGE SCALE GENOMIC DNA]</scope>
    <source>
        <strain evidence="3 4">Et7/4</strain>
    </source>
</reference>
<dbReference type="PANTHER" id="PTHR45947:SF3">
    <property type="entry name" value="SULFOQUINOVOSYL TRANSFERASE SQD2"/>
    <property type="match status" value="1"/>
</dbReference>
<sequence length="418" mass="47522">MRIIYLCQHFPPERGAPQIRVYEVSKELIKRGHQVEVLTAFPHHPHGVIPEPYRGLFYLFEQWDGIPVHRTWIYPSPKGSFWKRLASYFSFTFSSFYSLLVKAKPTDVIICNSPPLFLGITGYMGAKLKRAKFVFNVADIWPESAVELGILKNRLFIRMARWLELFLYRKAWKIAAATEGIRDYMIEQGKAPEDVFLLPNGVNTDVFRPLPKSKELLAELGIEGKVVFTYAGTMGYAQGLDSVLRAAAIVKEKEERVHFLFVGDGQEREKLMALKEELGLDNVTFYGSVPVEKMPEIFSITDYSIVSLRNIDLFKGARPSKIFPAIATGTPVLYCGEGESAAILETYHCGKIAPPENPEQIAAAVIELLRLPREEYEKMAENGRKLVVEQYSWSRIVDDLLRALGEETEHEPVCQAER</sequence>
<dbReference type="Proteomes" id="UP000032522">
    <property type="component" value="Unassembled WGS sequence"/>
</dbReference>
<dbReference type="InterPro" id="IPR050194">
    <property type="entry name" value="Glycosyltransferase_grp1"/>
</dbReference>
<dbReference type="CDD" id="cd03794">
    <property type="entry name" value="GT4_WbuB-like"/>
    <property type="match status" value="1"/>
</dbReference>
<dbReference type="Pfam" id="PF13579">
    <property type="entry name" value="Glyco_trans_4_4"/>
    <property type="match status" value="1"/>
</dbReference>
<evidence type="ECO:0000259" key="1">
    <source>
        <dbReference type="Pfam" id="PF00534"/>
    </source>
</evidence>
<dbReference type="SUPFAM" id="SSF53756">
    <property type="entry name" value="UDP-Glycosyltransferase/glycogen phosphorylase"/>
    <property type="match status" value="1"/>
</dbReference>
<accession>A0A0D8BP77</accession>
<dbReference type="EMBL" id="JYBP01000003">
    <property type="protein sequence ID" value="KJE26018.1"/>
    <property type="molecule type" value="Genomic_DNA"/>
</dbReference>
<dbReference type="RefSeq" id="WP_044732687.1">
    <property type="nucleotide sequence ID" value="NZ_JYBP01000003.1"/>
</dbReference>
<dbReference type="OrthoDB" id="9811902at2"/>
<feature type="domain" description="Glycosyl transferase family 1" evidence="1">
    <location>
        <begin position="218"/>
        <end position="385"/>
    </location>
</feature>
<evidence type="ECO:0000313" key="3">
    <source>
        <dbReference type="EMBL" id="KJE26018.1"/>
    </source>
</evidence>
<dbReference type="PATRIC" id="fig|1462.6.peg.3571"/>
<gene>
    <name evidence="3" type="ORF">LG52_3249</name>
</gene>
<proteinExistence type="predicted"/>
<organism evidence="3 4">
    <name type="scientific">Geobacillus kaustophilus</name>
    <dbReference type="NCBI Taxonomy" id="1462"/>
    <lineage>
        <taxon>Bacteria</taxon>
        <taxon>Bacillati</taxon>
        <taxon>Bacillota</taxon>
        <taxon>Bacilli</taxon>
        <taxon>Bacillales</taxon>
        <taxon>Anoxybacillaceae</taxon>
        <taxon>Geobacillus</taxon>
        <taxon>Geobacillus thermoleovorans group</taxon>
    </lineage>
</organism>
<comment type="caution">
    <text evidence="3">The sequence shown here is derived from an EMBL/GenBank/DDBJ whole genome shotgun (WGS) entry which is preliminary data.</text>
</comment>
<name>A0A0D8BP77_GEOKU</name>
<feature type="domain" description="Glycosyltransferase subfamily 4-like N-terminal" evidence="2">
    <location>
        <begin position="16"/>
        <end position="201"/>
    </location>
</feature>
<evidence type="ECO:0000313" key="4">
    <source>
        <dbReference type="Proteomes" id="UP000032522"/>
    </source>
</evidence>
<dbReference type="Gene3D" id="3.40.50.2000">
    <property type="entry name" value="Glycogen Phosphorylase B"/>
    <property type="match status" value="2"/>
</dbReference>
<keyword evidence="3" id="KW-0808">Transferase</keyword>
<dbReference type="Pfam" id="PF00534">
    <property type="entry name" value="Glycos_transf_1"/>
    <property type="match status" value="1"/>
</dbReference>
<dbReference type="InterPro" id="IPR001296">
    <property type="entry name" value="Glyco_trans_1"/>
</dbReference>
<dbReference type="GO" id="GO:0016758">
    <property type="term" value="F:hexosyltransferase activity"/>
    <property type="evidence" value="ECO:0007669"/>
    <property type="project" value="TreeGrafter"/>
</dbReference>
<evidence type="ECO:0000259" key="2">
    <source>
        <dbReference type="Pfam" id="PF13579"/>
    </source>
</evidence>
<dbReference type="InterPro" id="IPR028098">
    <property type="entry name" value="Glyco_trans_4-like_N"/>
</dbReference>
<protein>
    <submittedName>
        <fullName evidence="3">Glycosyl transferases group 1 family protein</fullName>
    </submittedName>
</protein>